<evidence type="ECO:0000256" key="3">
    <source>
        <dbReference type="ARBA" id="ARBA00022574"/>
    </source>
</evidence>
<keyword evidence="8" id="KW-1185">Reference proteome</keyword>
<dbReference type="InterPro" id="IPR019775">
    <property type="entry name" value="WD40_repeat_CS"/>
</dbReference>
<reference evidence="7 8" key="1">
    <citation type="submission" date="2009-12" db="EMBL/GenBank/DDBJ databases">
        <title>The draft genome of Batrachochytrium dendrobatidis.</title>
        <authorList>
            <consortium name="US DOE Joint Genome Institute (JGI-PGF)"/>
            <person name="Kuo A."/>
            <person name="Salamov A."/>
            <person name="Schmutz J."/>
            <person name="Lucas S."/>
            <person name="Pitluck S."/>
            <person name="Rosenblum E."/>
            <person name="Stajich J."/>
            <person name="Eisen M."/>
            <person name="Grigoriev I.V."/>
        </authorList>
    </citation>
    <scope>NUCLEOTIDE SEQUENCE [LARGE SCALE GENOMIC DNA]</scope>
    <source>
        <strain evidence="8">JAM81 / FGSC 10211</strain>
    </source>
</reference>
<keyword evidence="4" id="KW-0677">Repeat</keyword>
<dbReference type="GeneID" id="18244418"/>
<name>F4PBV6_BATDJ</name>
<comment type="subcellular location">
    <subcellularLocation>
        <location evidence="1">Cytoplasm</location>
    </subcellularLocation>
</comment>
<keyword evidence="3 6" id="KW-0853">WD repeat</keyword>
<dbReference type="HOGENOM" id="CLU_000288_57_1_1"/>
<evidence type="ECO:0000256" key="5">
    <source>
        <dbReference type="ARBA" id="ARBA00038145"/>
    </source>
</evidence>
<dbReference type="SUPFAM" id="SSF50978">
    <property type="entry name" value="WD40 repeat-like"/>
    <property type="match status" value="1"/>
</dbReference>
<dbReference type="InterPro" id="IPR015943">
    <property type="entry name" value="WD40/YVTN_repeat-like_dom_sf"/>
</dbReference>
<gene>
    <name evidence="7" type="ORF">BATDEDRAFT_91867</name>
</gene>
<keyword evidence="2" id="KW-0963">Cytoplasm</keyword>
<evidence type="ECO:0000313" key="7">
    <source>
        <dbReference type="EMBL" id="EGF77383.1"/>
    </source>
</evidence>
<dbReference type="PANTHER" id="PTHR22842">
    <property type="entry name" value="WD40 REPEAT PROTEIN"/>
    <property type="match status" value="1"/>
</dbReference>
<dbReference type="GO" id="GO:0071013">
    <property type="term" value="C:catalytic step 2 spliceosome"/>
    <property type="evidence" value="ECO:0000318"/>
    <property type="project" value="GO_Central"/>
</dbReference>
<dbReference type="CDD" id="cd00200">
    <property type="entry name" value="WD40"/>
    <property type="match status" value="1"/>
</dbReference>
<dbReference type="EMBL" id="GL882892">
    <property type="protein sequence ID" value="EGF77383.1"/>
    <property type="molecule type" value="Genomic_DNA"/>
</dbReference>
<dbReference type="InterPro" id="IPR020472">
    <property type="entry name" value="WD40_PAC1"/>
</dbReference>
<dbReference type="RefSeq" id="XP_006682059.1">
    <property type="nucleotide sequence ID" value="XM_006681996.1"/>
</dbReference>
<dbReference type="Gene3D" id="2.130.10.10">
    <property type="entry name" value="YVTN repeat-like/Quinoprotein amine dehydrogenase"/>
    <property type="match status" value="3"/>
</dbReference>
<evidence type="ECO:0000256" key="4">
    <source>
        <dbReference type="ARBA" id="ARBA00022737"/>
    </source>
</evidence>
<dbReference type="GO" id="GO:0005737">
    <property type="term" value="C:cytoplasm"/>
    <property type="evidence" value="ECO:0007669"/>
    <property type="project" value="UniProtKB-SubCell"/>
</dbReference>
<dbReference type="SMART" id="SM00320">
    <property type="entry name" value="WD40"/>
    <property type="match status" value="7"/>
</dbReference>
<feature type="repeat" description="WD" evidence="6">
    <location>
        <begin position="56"/>
        <end position="100"/>
    </location>
</feature>
<dbReference type="InterPro" id="IPR051980">
    <property type="entry name" value="WD_repeat_MORG1"/>
</dbReference>
<dbReference type="PRINTS" id="PR00320">
    <property type="entry name" value="GPROTEINBRPT"/>
</dbReference>
<dbReference type="InterPro" id="IPR036322">
    <property type="entry name" value="WD40_repeat_dom_sf"/>
</dbReference>
<dbReference type="PROSITE" id="PS50294">
    <property type="entry name" value="WD_REPEATS_REGION"/>
    <property type="match status" value="3"/>
</dbReference>
<feature type="repeat" description="WD" evidence="6">
    <location>
        <begin position="270"/>
        <end position="302"/>
    </location>
</feature>
<dbReference type="InterPro" id="IPR001680">
    <property type="entry name" value="WD40_rpt"/>
</dbReference>
<dbReference type="OMA" id="MCWDIRT"/>
<dbReference type="InParanoid" id="F4PBV6"/>
<accession>F4PBV6</accession>
<feature type="repeat" description="WD" evidence="6">
    <location>
        <begin position="14"/>
        <end position="55"/>
    </location>
</feature>
<comment type="similarity">
    <text evidence="5">Belongs to the WD repeat MORG1 family.</text>
</comment>
<feature type="repeat" description="WD" evidence="6">
    <location>
        <begin position="101"/>
        <end position="133"/>
    </location>
</feature>
<feature type="repeat" description="WD" evidence="6">
    <location>
        <begin position="240"/>
        <end position="269"/>
    </location>
</feature>
<dbReference type="STRING" id="684364.F4PBV6"/>
<dbReference type="PROSITE" id="PS50082">
    <property type="entry name" value="WD_REPEATS_2"/>
    <property type="match status" value="5"/>
</dbReference>
<dbReference type="Proteomes" id="UP000007241">
    <property type="component" value="Unassembled WGS sequence"/>
</dbReference>
<evidence type="ECO:0000313" key="8">
    <source>
        <dbReference type="Proteomes" id="UP000007241"/>
    </source>
</evidence>
<evidence type="ECO:0000256" key="1">
    <source>
        <dbReference type="ARBA" id="ARBA00004496"/>
    </source>
</evidence>
<evidence type="ECO:0000256" key="6">
    <source>
        <dbReference type="PROSITE-ProRule" id="PRU00221"/>
    </source>
</evidence>
<proteinExistence type="inferred from homology"/>
<dbReference type="OrthoDB" id="1068471at2759"/>
<dbReference type="AlphaFoldDB" id="F4PBV6"/>
<dbReference type="PROSITE" id="PS00678">
    <property type="entry name" value="WD_REPEATS_1"/>
    <property type="match status" value="1"/>
</dbReference>
<dbReference type="Pfam" id="PF00400">
    <property type="entry name" value="WD40"/>
    <property type="match status" value="6"/>
</dbReference>
<dbReference type="PANTHER" id="PTHR22842:SF3">
    <property type="entry name" value="WD REPEAT DOMAIN-CONTAINING PROTEIN 83"/>
    <property type="match status" value="1"/>
</dbReference>
<evidence type="ECO:0000256" key="2">
    <source>
        <dbReference type="ARBA" id="ARBA00022490"/>
    </source>
</evidence>
<organism evidence="7 8">
    <name type="scientific">Batrachochytrium dendrobatidis (strain JAM81 / FGSC 10211)</name>
    <name type="common">Frog chytrid fungus</name>
    <dbReference type="NCBI Taxonomy" id="684364"/>
    <lineage>
        <taxon>Eukaryota</taxon>
        <taxon>Fungi</taxon>
        <taxon>Fungi incertae sedis</taxon>
        <taxon>Chytridiomycota</taxon>
        <taxon>Chytridiomycota incertae sedis</taxon>
        <taxon>Chytridiomycetes</taxon>
        <taxon>Rhizophydiales</taxon>
        <taxon>Rhizophydiales incertae sedis</taxon>
        <taxon>Batrachochytrium</taxon>
    </lineage>
</organism>
<dbReference type="GO" id="GO:0000398">
    <property type="term" value="P:mRNA splicing, via spliceosome"/>
    <property type="evidence" value="ECO:0000318"/>
    <property type="project" value="GO_Central"/>
</dbReference>
<protein>
    <submittedName>
        <fullName evidence="7">Uncharacterized protein</fullName>
    </submittedName>
</protein>
<sequence length="302" mass="33272">MLQLPLPDKEARTLIGHTAAVHTVVYSSDGAYCLTGSADRSVKLWNPVTGMCIKTYSTHSKDVLGIALPQSASDNSRFASCSMDRGVILWDVGTGRPVQKWNEHTQRVNTVAFNLDASILASGSYDTTVRLWDCRARNTWKPIQILDGSKDSVEAVQILDTEILVGCVDGRLKIYDVRTGRVTIDAVGHPIISARFSNDGNCILVNTLDSKIRLFDKETGELLSEYTGHKNSDYRVVSTFSYTDAHVISGSEDGRICMWDLVEGNLEKTLEGHTMAVTCVAYHPKLHTMVSTSLDGTVKVWE</sequence>
<dbReference type="FunCoup" id="F4PBV6">
    <property type="interactions" value="138"/>
</dbReference>